<organism evidence="3">
    <name type="scientific">Onchocerca ochengi</name>
    <name type="common">Filarial nematode worm</name>
    <dbReference type="NCBI Taxonomy" id="42157"/>
    <lineage>
        <taxon>Eukaryota</taxon>
        <taxon>Metazoa</taxon>
        <taxon>Ecdysozoa</taxon>
        <taxon>Nematoda</taxon>
        <taxon>Chromadorea</taxon>
        <taxon>Rhabditida</taxon>
        <taxon>Spirurina</taxon>
        <taxon>Spiruromorpha</taxon>
        <taxon>Filarioidea</taxon>
        <taxon>Onchocercidae</taxon>
        <taxon>Onchocerca</taxon>
    </lineage>
</organism>
<dbReference type="GO" id="GO:0019825">
    <property type="term" value="F:oxygen binding"/>
    <property type="evidence" value="ECO:0007669"/>
    <property type="project" value="InterPro"/>
</dbReference>
<dbReference type="STRING" id="42157.A0A182E3E1"/>
<dbReference type="SUPFAM" id="SSF46458">
    <property type="entry name" value="Globin-like"/>
    <property type="match status" value="1"/>
</dbReference>
<accession>A0A182E3E1</accession>
<proteinExistence type="predicted"/>
<evidence type="ECO:0000313" key="2">
    <source>
        <dbReference type="Proteomes" id="UP000271087"/>
    </source>
</evidence>
<evidence type="ECO:0000313" key="3">
    <source>
        <dbReference type="WBParaSite" id="nOo.2.0.1.t02496-RA"/>
    </source>
</evidence>
<gene>
    <name evidence="1" type="ORF">NOO_LOCUS2496</name>
</gene>
<dbReference type="WBParaSite" id="nOo.2.0.1.t02496-RA">
    <property type="protein sequence ID" value="nOo.2.0.1.t02496-RA"/>
    <property type="gene ID" value="nOo.2.0.1.g02496"/>
</dbReference>
<reference evidence="1 2" key="2">
    <citation type="submission" date="2018-08" db="EMBL/GenBank/DDBJ databases">
        <authorList>
            <person name="Laetsch R D."/>
            <person name="Stevens L."/>
            <person name="Kumar S."/>
            <person name="Blaxter L. M."/>
        </authorList>
    </citation>
    <scope>NUCLEOTIDE SEQUENCE [LARGE SCALE GENOMIC DNA]</scope>
</reference>
<dbReference type="GO" id="GO:0020037">
    <property type="term" value="F:heme binding"/>
    <property type="evidence" value="ECO:0007669"/>
    <property type="project" value="InterPro"/>
</dbReference>
<dbReference type="Proteomes" id="UP000271087">
    <property type="component" value="Unassembled WGS sequence"/>
</dbReference>
<dbReference type="CDD" id="cd01040">
    <property type="entry name" value="Mb-like"/>
    <property type="match status" value="1"/>
</dbReference>
<reference evidence="3" key="1">
    <citation type="submission" date="2016-06" db="UniProtKB">
        <authorList>
            <consortium name="WormBaseParasite"/>
        </authorList>
    </citation>
    <scope>IDENTIFICATION</scope>
</reference>
<dbReference type="InterPro" id="IPR009050">
    <property type="entry name" value="Globin-like_sf"/>
</dbReference>
<dbReference type="AlphaFoldDB" id="A0A182E3E1"/>
<dbReference type="Gene3D" id="1.10.490.10">
    <property type="entry name" value="Globins"/>
    <property type="match status" value="1"/>
</dbReference>
<dbReference type="EMBL" id="UYRW01000397">
    <property type="protein sequence ID" value="VDK66421.1"/>
    <property type="molecule type" value="Genomic_DNA"/>
</dbReference>
<evidence type="ECO:0000313" key="1">
    <source>
        <dbReference type="EMBL" id="VDK66421.1"/>
    </source>
</evidence>
<sequence length="251" mass="28764">MDKAKDDIAERIYRRIAEKREDFRKFVEALSEEERIELANTLRNYLKNVVNQLADGANVQRISEDFGARHVQYRTFGFRPDFFATTADAVTTECVLLDAAIHPASEALFAWSTLTAFMFSSVRDGYYNEQRRIRKTSQINRSKISLVDAPDEMLNPSVRKSSNLSYNPKLHVECVATDEMDELESKMIIKRMEDDMIQSQPKVATGTLTERLEISGPKKKSKSPIQTERMIAAEFDKRLRIASNGRRNSAI</sequence>
<dbReference type="OrthoDB" id="5854162at2759"/>
<dbReference type="InterPro" id="IPR044399">
    <property type="entry name" value="Mb-like_M"/>
</dbReference>
<keyword evidence="2" id="KW-1185">Reference proteome</keyword>
<protein>
    <submittedName>
        <fullName evidence="3">GLOBIN domain-containing protein</fullName>
    </submittedName>
</protein>
<name>A0A182E3E1_ONCOC</name>
<dbReference type="InterPro" id="IPR012292">
    <property type="entry name" value="Globin/Proto"/>
</dbReference>